<dbReference type="SUPFAM" id="SSF57716">
    <property type="entry name" value="Glucocorticoid receptor-like (DNA-binding domain)"/>
    <property type="match status" value="1"/>
</dbReference>
<dbReference type="Pfam" id="PF07776">
    <property type="entry name" value="zf-AD"/>
    <property type="match status" value="1"/>
</dbReference>
<accession>A0A9P0DH62</accession>
<dbReference type="AlphaFoldDB" id="A0A9P0DH62"/>
<feature type="region of interest" description="Disordered" evidence="2">
    <location>
        <begin position="153"/>
        <end position="249"/>
    </location>
</feature>
<reference evidence="4" key="1">
    <citation type="submission" date="2022-01" db="EMBL/GenBank/DDBJ databases">
        <authorList>
            <person name="King R."/>
        </authorList>
    </citation>
    <scope>NUCLEOTIDE SEQUENCE</scope>
</reference>
<dbReference type="PANTHER" id="PTHR39942">
    <property type="entry name" value="BCDNA.LD26519-RELATED"/>
    <property type="match status" value="1"/>
</dbReference>
<proteinExistence type="predicted"/>
<dbReference type="GO" id="GO:0005634">
    <property type="term" value="C:nucleus"/>
    <property type="evidence" value="ECO:0007669"/>
    <property type="project" value="InterPro"/>
</dbReference>
<evidence type="ECO:0000256" key="1">
    <source>
        <dbReference type="PROSITE-ProRule" id="PRU01263"/>
    </source>
</evidence>
<feature type="compositionally biased region" description="Acidic residues" evidence="2">
    <location>
        <begin position="177"/>
        <end position="186"/>
    </location>
</feature>
<evidence type="ECO:0000313" key="4">
    <source>
        <dbReference type="EMBL" id="CAH1125218.1"/>
    </source>
</evidence>
<feature type="compositionally biased region" description="Acidic residues" evidence="2">
    <location>
        <begin position="195"/>
        <end position="211"/>
    </location>
</feature>
<dbReference type="GO" id="GO:0008270">
    <property type="term" value="F:zinc ion binding"/>
    <property type="evidence" value="ECO:0007669"/>
    <property type="project" value="UniProtKB-UniRule"/>
</dbReference>
<keyword evidence="5" id="KW-1185">Reference proteome</keyword>
<feature type="compositionally biased region" description="Acidic residues" evidence="2">
    <location>
        <begin position="155"/>
        <end position="169"/>
    </location>
</feature>
<dbReference type="Proteomes" id="UP001152799">
    <property type="component" value="Chromosome 13"/>
</dbReference>
<feature type="domain" description="ZAD" evidence="3">
    <location>
        <begin position="9"/>
        <end position="83"/>
    </location>
</feature>
<dbReference type="OrthoDB" id="6077919at2759"/>
<evidence type="ECO:0000259" key="3">
    <source>
        <dbReference type="PROSITE" id="PS51915"/>
    </source>
</evidence>
<dbReference type="EMBL" id="OU892289">
    <property type="protein sequence ID" value="CAH1125218.1"/>
    <property type="molecule type" value="Genomic_DNA"/>
</dbReference>
<feature type="binding site" evidence="1">
    <location>
        <position position="14"/>
    </location>
    <ligand>
        <name>Zn(2+)</name>
        <dbReference type="ChEBI" id="CHEBI:29105"/>
    </ligand>
</feature>
<dbReference type="PROSITE" id="PS51915">
    <property type="entry name" value="ZAD"/>
    <property type="match status" value="1"/>
</dbReference>
<dbReference type="PANTHER" id="PTHR39942:SF1">
    <property type="entry name" value="BCDNA.LD26519-RELATED"/>
    <property type="match status" value="1"/>
</dbReference>
<dbReference type="InterPro" id="IPR012934">
    <property type="entry name" value="Znf_AD"/>
</dbReference>
<evidence type="ECO:0000313" key="5">
    <source>
        <dbReference type="Proteomes" id="UP001152799"/>
    </source>
</evidence>
<sequence>MASLQEIALLCRLCTDNKQVNVPIFEDHSDKKVFLKINACLPVKVSKEDQLPKKICDICWNRLDLFYKFQNTSSDAEKTLSSWLAQASQKDDYLTSDALTIAANPIENLIKVETEEKPYLDLAQHSSIDEEAEEPPAKRPRRSAAAKALINIAPESDEEDEDEPNDDSDPVFAPESNNEDEGEVKEDPDTVFVVESDDEDDQMMDEPDTVDADAVVKQEDDSEEDCKPGTSALDQPGPSGLCQQGADEP</sequence>
<feature type="region of interest" description="Disordered" evidence="2">
    <location>
        <begin position="125"/>
        <end position="144"/>
    </location>
</feature>
<feature type="binding site" evidence="1">
    <location>
        <position position="59"/>
    </location>
    <ligand>
        <name>Zn(2+)</name>
        <dbReference type="ChEBI" id="CHEBI:29105"/>
    </ligand>
</feature>
<feature type="binding site" evidence="1">
    <location>
        <position position="56"/>
    </location>
    <ligand>
        <name>Zn(2+)</name>
        <dbReference type="ChEBI" id="CHEBI:29105"/>
    </ligand>
</feature>
<keyword evidence="1" id="KW-0479">Metal-binding</keyword>
<gene>
    <name evidence="4" type="ORF">CEUTPL_LOCUS4134</name>
</gene>
<evidence type="ECO:0000256" key="2">
    <source>
        <dbReference type="SAM" id="MobiDB-lite"/>
    </source>
</evidence>
<dbReference type="Gene3D" id="3.40.1800.20">
    <property type="match status" value="1"/>
</dbReference>
<name>A0A9P0DH62_9CUCU</name>
<dbReference type="SMART" id="SM00868">
    <property type="entry name" value="zf-AD"/>
    <property type="match status" value="1"/>
</dbReference>
<keyword evidence="1" id="KW-0862">Zinc</keyword>
<organism evidence="4 5">
    <name type="scientific">Ceutorhynchus assimilis</name>
    <name type="common">cabbage seed weevil</name>
    <dbReference type="NCBI Taxonomy" id="467358"/>
    <lineage>
        <taxon>Eukaryota</taxon>
        <taxon>Metazoa</taxon>
        <taxon>Ecdysozoa</taxon>
        <taxon>Arthropoda</taxon>
        <taxon>Hexapoda</taxon>
        <taxon>Insecta</taxon>
        <taxon>Pterygota</taxon>
        <taxon>Neoptera</taxon>
        <taxon>Endopterygota</taxon>
        <taxon>Coleoptera</taxon>
        <taxon>Polyphaga</taxon>
        <taxon>Cucujiformia</taxon>
        <taxon>Curculionidae</taxon>
        <taxon>Ceutorhynchinae</taxon>
        <taxon>Ceutorhynchus</taxon>
    </lineage>
</organism>
<keyword evidence="1" id="KW-0863">Zinc-finger</keyword>
<protein>
    <recommendedName>
        <fullName evidence="3">ZAD domain-containing protein</fullName>
    </recommendedName>
</protein>
<feature type="binding site" evidence="1">
    <location>
        <position position="11"/>
    </location>
    <ligand>
        <name>Zn(2+)</name>
        <dbReference type="ChEBI" id="CHEBI:29105"/>
    </ligand>
</feature>